<evidence type="ECO:0000313" key="2">
    <source>
        <dbReference type="EMBL" id="MBJ8338084.1"/>
    </source>
</evidence>
<keyword evidence="3" id="KW-1185">Reference proteome</keyword>
<dbReference type="SUPFAM" id="SSF52266">
    <property type="entry name" value="SGNH hydrolase"/>
    <property type="match status" value="1"/>
</dbReference>
<comment type="caution">
    <text evidence="2">The sequence shown here is derived from an EMBL/GenBank/DDBJ whole genome shotgun (WGS) entry which is preliminary data.</text>
</comment>
<gene>
    <name evidence="2" type="ORF">JGU71_04225</name>
</gene>
<dbReference type="RefSeq" id="WP_199702551.1">
    <property type="nucleotide sequence ID" value="NZ_JAEMNV010000001.1"/>
</dbReference>
<accession>A0A934U0T7</accession>
<dbReference type="EMBL" id="JAEMNV010000001">
    <property type="protein sequence ID" value="MBJ8338084.1"/>
    <property type="molecule type" value="Genomic_DNA"/>
</dbReference>
<dbReference type="GO" id="GO:0004622">
    <property type="term" value="F:phosphatidylcholine lysophospholipase activity"/>
    <property type="evidence" value="ECO:0007669"/>
    <property type="project" value="TreeGrafter"/>
</dbReference>
<name>A0A934U0T7_9NOCA</name>
<evidence type="ECO:0000259" key="1">
    <source>
        <dbReference type="Pfam" id="PF13472"/>
    </source>
</evidence>
<dbReference type="PANTHER" id="PTHR30383">
    <property type="entry name" value="THIOESTERASE 1/PROTEASE 1/LYSOPHOSPHOLIPASE L1"/>
    <property type="match status" value="1"/>
</dbReference>
<proteinExistence type="predicted"/>
<dbReference type="InterPro" id="IPR036514">
    <property type="entry name" value="SGNH_hydro_sf"/>
</dbReference>
<dbReference type="Gene3D" id="3.40.50.1110">
    <property type="entry name" value="SGNH hydrolase"/>
    <property type="match status" value="1"/>
</dbReference>
<evidence type="ECO:0000313" key="3">
    <source>
        <dbReference type="Proteomes" id="UP000655868"/>
    </source>
</evidence>
<dbReference type="InterPro" id="IPR051532">
    <property type="entry name" value="Ester_Hydrolysis_Enzymes"/>
</dbReference>
<dbReference type="CDD" id="cd01836">
    <property type="entry name" value="FeeA_FeeB_like"/>
    <property type="match status" value="1"/>
</dbReference>
<dbReference type="AlphaFoldDB" id="A0A934U0T7"/>
<feature type="domain" description="SGNH hydrolase-type esterase" evidence="1">
    <location>
        <begin position="47"/>
        <end position="215"/>
    </location>
</feature>
<organism evidence="2 3">
    <name type="scientific">Antrihabitans stalagmiti</name>
    <dbReference type="NCBI Taxonomy" id="2799499"/>
    <lineage>
        <taxon>Bacteria</taxon>
        <taxon>Bacillati</taxon>
        <taxon>Actinomycetota</taxon>
        <taxon>Actinomycetes</taxon>
        <taxon>Mycobacteriales</taxon>
        <taxon>Nocardiaceae</taxon>
        <taxon>Antrihabitans</taxon>
    </lineage>
</organism>
<dbReference type="Proteomes" id="UP000655868">
    <property type="component" value="Unassembled WGS sequence"/>
</dbReference>
<dbReference type="InterPro" id="IPR013830">
    <property type="entry name" value="SGNH_hydro"/>
</dbReference>
<keyword evidence="2" id="KW-0378">Hydrolase</keyword>
<dbReference type="PANTHER" id="PTHR30383:SF24">
    <property type="entry name" value="THIOESTERASE 1_PROTEASE 1_LYSOPHOSPHOLIPASE L1"/>
    <property type="match status" value="1"/>
</dbReference>
<reference evidence="2" key="1">
    <citation type="submission" date="2020-12" db="EMBL/GenBank/DDBJ databases">
        <title>Antrihabitans popcorni sp. nov. and Antrihabitans auranticaus sp. nov., isolated from a larva cave.</title>
        <authorList>
            <person name="Lee S.D."/>
            <person name="Kim I.S."/>
        </authorList>
    </citation>
    <scope>NUCLEOTIDE SEQUENCE</scope>
    <source>
        <strain evidence="2">YC3-6</strain>
    </source>
</reference>
<dbReference type="Pfam" id="PF13472">
    <property type="entry name" value="Lipase_GDSL_2"/>
    <property type="match status" value="1"/>
</dbReference>
<sequence length="232" mass="25121">MTNPLLLPVVVVQGIWLRATMKLAPPPTGPAFGVEGEGTRPPIRLAVVGESTAAGYGVDTHAEGFAGSVARELAARSDRPVEWQTIGQFGATARRIRHRLIPQITAKPDFVIVLAGGNDVLARRRGDEWRSELTAILEALSEGAEQTVISEIPRFANSPAFPSIFARFVDERANEFNEISRAMCADRPATTWITCPPPTADYFASDGLHPNQYGYSQWAEAVAGQLPIADRS</sequence>
<protein>
    <submittedName>
        <fullName evidence="2">SGNH/GDSL hydrolase family protein</fullName>
    </submittedName>
</protein>